<dbReference type="PANTHER" id="PTHR47025">
    <property type="entry name" value="AUTOIMMUNE REGULATOR"/>
    <property type="match status" value="1"/>
</dbReference>
<organism evidence="5 6">
    <name type="scientific">Stylosanthes scabra</name>
    <dbReference type="NCBI Taxonomy" id="79078"/>
    <lineage>
        <taxon>Eukaryota</taxon>
        <taxon>Viridiplantae</taxon>
        <taxon>Streptophyta</taxon>
        <taxon>Embryophyta</taxon>
        <taxon>Tracheophyta</taxon>
        <taxon>Spermatophyta</taxon>
        <taxon>Magnoliopsida</taxon>
        <taxon>eudicotyledons</taxon>
        <taxon>Gunneridae</taxon>
        <taxon>Pentapetalae</taxon>
        <taxon>rosids</taxon>
        <taxon>fabids</taxon>
        <taxon>Fabales</taxon>
        <taxon>Fabaceae</taxon>
        <taxon>Papilionoideae</taxon>
        <taxon>50 kb inversion clade</taxon>
        <taxon>dalbergioids sensu lato</taxon>
        <taxon>Dalbergieae</taxon>
        <taxon>Pterocarpus clade</taxon>
        <taxon>Stylosanthes</taxon>
    </lineage>
</organism>
<evidence type="ECO:0000256" key="2">
    <source>
        <dbReference type="ARBA" id="ARBA00023242"/>
    </source>
</evidence>
<dbReference type="EMBL" id="JASCZI010060746">
    <property type="protein sequence ID" value="MED6135726.1"/>
    <property type="molecule type" value="Genomic_DNA"/>
</dbReference>
<evidence type="ECO:0000259" key="4">
    <source>
        <dbReference type="Pfam" id="PF16135"/>
    </source>
</evidence>
<feature type="domain" description="Tify" evidence="4">
    <location>
        <begin position="287"/>
        <end position="315"/>
    </location>
</feature>
<keyword evidence="6" id="KW-1185">Reference proteome</keyword>
<dbReference type="Pfam" id="PF16135">
    <property type="entry name" value="TDBD"/>
    <property type="match status" value="1"/>
</dbReference>
<comment type="subcellular location">
    <subcellularLocation>
        <location evidence="1">Nucleus</location>
    </subcellularLocation>
</comment>
<evidence type="ECO:0000313" key="6">
    <source>
        <dbReference type="Proteomes" id="UP001341840"/>
    </source>
</evidence>
<evidence type="ECO:0000256" key="3">
    <source>
        <dbReference type="SAM" id="MobiDB-lite"/>
    </source>
</evidence>
<dbReference type="Proteomes" id="UP001341840">
    <property type="component" value="Unassembled WGS sequence"/>
</dbReference>
<feature type="region of interest" description="Disordered" evidence="3">
    <location>
        <begin position="79"/>
        <end position="99"/>
    </location>
</feature>
<keyword evidence="2" id="KW-0539">Nucleus</keyword>
<evidence type="ECO:0000313" key="5">
    <source>
        <dbReference type="EMBL" id="MED6135726.1"/>
    </source>
</evidence>
<dbReference type="InterPro" id="IPR032308">
    <property type="entry name" value="TDBD"/>
</dbReference>
<name>A0ABU6SH60_9FABA</name>
<sequence>MENCADSEQFLLRFSIRTGFKREFEFAMKAQFEICWSLSRTRASKHGNVVQVVNRLVKKRSKKSSSTKELKNLHGQSIGKVGALDDGKEPKNDGDVEDGVVGGPTLISVIADSGDSVKGSFVSVEKPFRRFTKSLLKIKLENDATGAKGGYDKGNDDAEAVEVGGNNKKQANDRGKDVKEKIKDGALVTMSKASTKRCPTSLKELLATRILEGLPVNYVHSVKARKAGGTRLPGVISGDEIVCHCEHCHGVEDLRMHKLIFEADVLPDGTKVAYDFCRKRLLDGYKQGFGIVCSCCDKEISPSQFEAHAGWGSRRVFLF</sequence>
<gene>
    <name evidence="5" type="ORF">PIB30_049358</name>
</gene>
<evidence type="ECO:0000256" key="1">
    <source>
        <dbReference type="ARBA" id="ARBA00004123"/>
    </source>
</evidence>
<feature type="compositionally biased region" description="Basic and acidic residues" evidence="3">
    <location>
        <begin position="83"/>
        <end position="94"/>
    </location>
</feature>
<feature type="region of interest" description="Disordered" evidence="3">
    <location>
        <begin position="146"/>
        <end position="177"/>
    </location>
</feature>
<proteinExistence type="predicted"/>
<comment type="caution">
    <text evidence="5">The sequence shown here is derived from an EMBL/GenBank/DDBJ whole genome shotgun (WGS) entry which is preliminary data.</text>
</comment>
<dbReference type="PANTHER" id="PTHR47025:SF2">
    <property type="entry name" value="AUTOIMMUNE REGULATOR"/>
    <property type="match status" value="1"/>
</dbReference>
<protein>
    <recommendedName>
        <fullName evidence="4">Tify domain-containing protein</fullName>
    </recommendedName>
</protein>
<accession>A0ABU6SH60</accession>
<reference evidence="5 6" key="1">
    <citation type="journal article" date="2023" name="Plants (Basel)">
        <title>Bridging the Gap: Combining Genomics and Transcriptomics Approaches to Understand Stylosanthes scabra, an Orphan Legume from the Brazilian Caatinga.</title>
        <authorList>
            <person name="Ferreira-Neto J.R.C."/>
            <person name="da Silva M.D."/>
            <person name="Binneck E."/>
            <person name="de Melo N.F."/>
            <person name="da Silva R.H."/>
            <person name="de Melo A.L.T.M."/>
            <person name="Pandolfi V."/>
            <person name="Bustamante F.O."/>
            <person name="Brasileiro-Vidal A.C."/>
            <person name="Benko-Iseppon A.M."/>
        </authorList>
    </citation>
    <scope>NUCLEOTIDE SEQUENCE [LARGE SCALE GENOMIC DNA]</scope>
    <source>
        <tissue evidence="5">Leaves</tissue>
    </source>
</reference>